<dbReference type="EMBL" id="KN835977">
    <property type="protein sequence ID" value="KIK33288.1"/>
    <property type="molecule type" value="Genomic_DNA"/>
</dbReference>
<organism evidence="1 2">
    <name type="scientific">Suillus luteus UH-Slu-Lm8-n1</name>
    <dbReference type="NCBI Taxonomy" id="930992"/>
    <lineage>
        <taxon>Eukaryota</taxon>
        <taxon>Fungi</taxon>
        <taxon>Dikarya</taxon>
        <taxon>Basidiomycota</taxon>
        <taxon>Agaricomycotina</taxon>
        <taxon>Agaricomycetes</taxon>
        <taxon>Agaricomycetidae</taxon>
        <taxon>Boletales</taxon>
        <taxon>Suillineae</taxon>
        <taxon>Suillaceae</taxon>
        <taxon>Suillus</taxon>
    </lineage>
</organism>
<protein>
    <submittedName>
        <fullName evidence="1">Uncharacterized protein</fullName>
    </submittedName>
</protein>
<reference evidence="1 2" key="1">
    <citation type="submission" date="2014-04" db="EMBL/GenBank/DDBJ databases">
        <authorList>
            <consortium name="DOE Joint Genome Institute"/>
            <person name="Kuo A."/>
            <person name="Ruytinx J."/>
            <person name="Rineau F."/>
            <person name="Colpaert J."/>
            <person name="Kohler A."/>
            <person name="Nagy L.G."/>
            <person name="Floudas D."/>
            <person name="Copeland A."/>
            <person name="Barry K.W."/>
            <person name="Cichocki N."/>
            <person name="Veneault-Fourrey C."/>
            <person name="LaButti K."/>
            <person name="Lindquist E.A."/>
            <person name="Lipzen A."/>
            <person name="Lundell T."/>
            <person name="Morin E."/>
            <person name="Murat C."/>
            <person name="Sun H."/>
            <person name="Tunlid A."/>
            <person name="Henrissat B."/>
            <person name="Grigoriev I.V."/>
            <person name="Hibbett D.S."/>
            <person name="Martin F."/>
            <person name="Nordberg H.P."/>
            <person name="Cantor M.N."/>
            <person name="Hua S.X."/>
        </authorList>
    </citation>
    <scope>NUCLEOTIDE SEQUENCE [LARGE SCALE GENOMIC DNA]</scope>
    <source>
        <strain evidence="1 2">UH-Slu-Lm8-n1</strain>
    </source>
</reference>
<dbReference type="Proteomes" id="UP000054485">
    <property type="component" value="Unassembled WGS sequence"/>
</dbReference>
<evidence type="ECO:0000313" key="2">
    <source>
        <dbReference type="Proteomes" id="UP000054485"/>
    </source>
</evidence>
<dbReference type="AlphaFoldDB" id="A0A0D0AML9"/>
<reference evidence="2" key="2">
    <citation type="submission" date="2015-01" db="EMBL/GenBank/DDBJ databases">
        <title>Evolutionary Origins and Diversification of the Mycorrhizal Mutualists.</title>
        <authorList>
            <consortium name="DOE Joint Genome Institute"/>
            <consortium name="Mycorrhizal Genomics Consortium"/>
            <person name="Kohler A."/>
            <person name="Kuo A."/>
            <person name="Nagy L.G."/>
            <person name="Floudas D."/>
            <person name="Copeland A."/>
            <person name="Barry K.W."/>
            <person name="Cichocki N."/>
            <person name="Veneault-Fourrey C."/>
            <person name="LaButti K."/>
            <person name="Lindquist E.A."/>
            <person name="Lipzen A."/>
            <person name="Lundell T."/>
            <person name="Morin E."/>
            <person name="Murat C."/>
            <person name="Riley R."/>
            <person name="Ohm R."/>
            <person name="Sun H."/>
            <person name="Tunlid A."/>
            <person name="Henrissat B."/>
            <person name="Grigoriev I.V."/>
            <person name="Hibbett D.S."/>
            <person name="Martin F."/>
        </authorList>
    </citation>
    <scope>NUCLEOTIDE SEQUENCE [LARGE SCALE GENOMIC DNA]</scope>
    <source>
        <strain evidence="2">UH-Slu-Lm8-n1</strain>
    </source>
</reference>
<gene>
    <name evidence="1" type="ORF">CY34DRAFT_99860</name>
</gene>
<name>A0A0D0AML9_9AGAM</name>
<evidence type="ECO:0000313" key="1">
    <source>
        <dbReference type="EMBL" id="KIK33288.1"/>
    </source>
</evidence>
<feature type="non-terminal residue" evidence="1">
    <location>
        <position position="1"/>
    </location>
</feature>
<keyword evidence="2" id="KW-1185">Reference proteome</keyword>
<dbReference type="HOGENOM" id="CLU_2284273_0_0_1"/>
<accession>A0A0D0AML9</accession>
<dbReference type="InParanoid" id="A0A0D0AML9"/>
<sequence length="102" mass="12045">MGDDGFPILPDHAEMDSDIRKAVVQAFLNWHYQDCSGKPKDPVPWKEVIPRHDQLIPPVYLPDGKKIREPSRMNRHEATELLDFWYNSQKNCRDAVFEFYGW</sequence>
<dbReference type="OrthoDB" id="2691572at2759"/>
<proteinExistence type="predicted"/>